<dbReference type="Proteomes" id="UP000815677">
    <property type="component" value="Unassembled WGS sequence"/>
</dbReference>
<dbReference type="InterPro" id="IPR050987">
    <property type="entry name" value="AtrR-like"/>
</dbReference>
<evidence type="ECO:0000256" key="2">
    <source>
        <dbReference type="ARBA" id="ARBA00023242"/>
    </source>
</evidence>
<feature type="region of interest" description="Disordered" evidence="3">
    <location>
        <begin position="713"/>
        <end position="737"/>
    </location>
</feature>
<keyword evidence="1" id="KW-0479">Metal-binding</keyword>
<dbReference type="PROSITE" id="PS00463">
    <property type="entry name" value="ZN2_CY6_FUNGAL_1"/>
    <property type="match status" value="1"/>
</dbReference>
<evidence type="ECO:0000259" key="4">
    <source>
        <dbReference type="PROSITE" id="PS50048"/>
    </source>
</evidence>
<name>A0ABQ0LQB2_MYCCL</name>
<gene>
    <name evidence="5" type="ORF">MCHLO_10203</name>
</gene>
<dbReference type="InterPro" id="IPR007219">
    <property type="entry name" value="XnlR_reg_dom"/>
</dbReference>
<proteinExistence type="predicted"/>
<evidence type="ECO:0000256" key="3">
    <source>
        <dbReference type="SAM" id="MobiDB-lite"/>
    </source>
</evidence>
<reference evidence="5" key="1">
    <citation type="submission" date="2014-09" db="EMBL/GenBank/DDBJ databases">
        <title>Genome sequence of the luminous mushroom Mycena chlorophos for searching fungal bioluminescence genes.</title>
        <authorList>
            <person name="Tanaka Y."/>
            <person name="Kasuga D."/>
            <person name="Oba Y."/>
            <person name="Hase S."/>
            <person name="Sato K."/>
            <person name="Oba Y."/>
            <person name="Sakakibara Y."/>
        </authorList>
    </citation>
    <scope>NUCLEOTIDE SEQUENCE</scope>
</reference>
<dbReference type="InterPro" id="IPR036864">
    <property type="entry name" value="Zn2-C6_fun-type_DNA-bd_sf"/>
</dbReference>
<dbReference type="SMART" id="SM00906">
    <property type="entry name" value="Fungal_trans"/>
    <property type="match status" value="1"/>
</dbReference>
<feature type="domain" description="Zn(2)-C6 fungal-type" evidence="4">
    <location>
        <begin position="13"/>
        <end position="46"/>
    </location>
</feature>
<feature type="compositionally biased region" description="Low complexity" evidence="3">
    <location>
        <begin position="716"/>
        <end position="726"/>
    </location>
</feature>
<sequence length="737" mass="82636">MSTSAAKKRNAGACDLCKKRKIRCDSGVAPGNRCSNCINAGQDCTHTEVMKTLGSAKGYVETGARGRSISGFHGRPTSKRRGPLAQRDQEINVESRRASILWQIERDSTSRNCIGLQISTLPIAKRTEFWDPMKWLHPDPDDAERPEYSFPDADLLPALVELYFVHENPYYPVLHRPTFERRLKEELHLRDHRYAATLLLVCSLGARHCNDPRVCLDGVDNFHSAGWKWHNQVRVIPKQLFYKPSCYELQAIALSSLFLLAVSPAAWNQIGFGLRRAQDVGAHRRMKQPHPTAETEQWKRVFWVLLCLDWLAGTATGRPLAMHEPDYDQDFPVECDDEYWDLPEPLNFRQPNNKPSEISYFVFYAKLLEIQASVTTTIYSPRQPKDIASRTSSHVSDAHNIIAFDSALNSWLMDIPEHLRWDPERKNPLHFNQSALLYAGYYHVQILVHRPYIPAPLEVSRPGAMPSLTICTNAARACARIFNAQEKRGIEPTHSIIGVAFTAAIILLLHTWSGKRSGFAYNPAKELEDIYTCMRLLSAAENRFQSAGRFNDILVRLISVGDMSDQPFSKPYTEKTEPPQAQKSYKSSQPGLEPSAFVNRPFEHSPAGVKQLIGDMDFTSTRNATQARQPIVAPAVTPNVFANPAHPGFLAAFNPTGATDIEQLLSMEPTMHHNMVVDSDPDLLSMWSAAPSGFQLADWESYLMSTGIPPELGNFSSPSSSSSGQFPPTPPVYSHPS</sequence>
<dbReference type="PROSITE" id="PS50048">
    <property type="entry name" value="ZN2_CY6_FUNGAL_2"/>
    <property type="match status" value="1"/>
</dbReference>
<evidence type="ECO:0000313" key="5">
    <source>
        <dbReference type="EMBL" id="GAT53221.1"/>
    </source>
</evidence>
<dbReference type="Gene3D" id="4.10.240.10">
    <property type="entry name" value="Zn(2)-C6 fungal-type DNA-binding domain"/>
    <property type="match status" value="1"/>
</dbReference>
<dbReference type="Pfam" id="PF00172">
    <property type="entry name" value="Zn_clus"/>
    <property type="match status" value="1"/>
</dbReference>
<dbReference type="SMART" id="SM00066">
    <property type="entry name" value="GAL4"/>
    <property type="match status" value="1"/>
</dbReference>
<feature type="region of interest" description="Disordered" evidence="3">
    <location>
        <begin position="66"/>
        <end position="86"/>
    </location>
</feature>
<dbReference type="Pfam" id="PF04082">
    <property type="entry name" value="Fungal_trans"/>
    <property type="match status" value="1"/>
</dbReference>
<dbReference type="SUPFAM" id="SSF57701">
    <property type="entry name" value="Zn2/Cys6 DNA-binding domain"/>
    <property type="match status" value="1"/>
</dbReference>
<evidence type="ECO:0000256" key="1">
    <source>
        <dbReference type="ARBA" id="ARBA00022723"/>
    </source>
</evidence>
<dbReference type="EMBL" id="DF848219">
    <property type="protein sequence ID" value="GAT53221.1"/>
    <property type="molecule type" value="Genomic_DNA"/>
</dbReference>
<dbReference type="InterPro" id="IPR001138">
    <property type="entry name" value="Zn2Cys6_DnaBD"/>
</dbReference>
<keyword evidence="2" id="KW-0539">Nucleus</keyword>
<evidence type="ECO:0000313" key="6">
    <source>
        <dbReference type="Proteomes" id="UP000815677"/>
    </source>
</evidence>
<accession>A0ABQ0LQB2</accession>
<dbReference type="CDD" id="cd00067">
    <property type="entry name" value="GAL4"/>
    <property type="match status" value="1"/>
</dbReference>
<protein>
    <recommendedName>
        <fullName evidence="4">Zn(2)-C6 fungal-type domain-containing protein</fullName>
    </recommendedName>
</protein>
<dbReference type="PANTHER" id="PTHR46910:SF38">
    <property type="entry name" value="ZN(2)-C6 FUNGAL-TYPE DOMAIN-CONTAINING PROTEIN"/>
    <property type="match status" value="1"/>
</dbReference>
<dbReference type="PANTHER" id="PTHR46910">
    <property type="entry name" value="TRANSCRIPTION FACTOR PDR1"/>
    <property type="match status" value="1"/>
</dbReference>
<dbReference type="CDD" id="cd12148">
    <property type="entry name" value="fungal_TF_MHR"/>
    <property type="match status" value="1"/>
</dbReference>
<feature type="region of interest" description="Disordered" evidence="3">
    <location>
        <begin position="568"/>
        <end position="592"/>
    </location>
</feature>
<feature type="compositionally biased region" description="Pro residues" evidence="3">
    <location>
        <begin position="727"/>
        <end position="737"/>
    </location>
</feature>
<organism evidence="5 6">
    <name type="scientific">Mycena chlorophos</name>
    <name type="common">Agaric fungus</name>
    <name type="synonym">Agaricus chlorophos</name>
    <dbReference type="NCBI Taxonomy" id="658473"/>
    <lineage>
        <taxon>Eukaryota</taxon>
        <taxon>Fungi</taxon>
        <taxon>Dikarya</taxon>
        <taxon>Basidiomycota</taxon>
        <taxon>Agaricomycotina</taxon>
        <taxon>Agaricomycetes</taxon>
        <taxon>Agaricomycetidae</taxon>
        <taxon>Agaricales</taxon>
        <taxon>Marasmiineae</taxon>
        <taxon>Mycenaceae</taxon>
        <taxon>Mycena</taxon>
    </lineage>
</organism>
<feature type="compositionally biased region" description="Polar residues" evidence="3">
    <location>
        <begin position="579"/>
        <end position="590"/>
    </location>
</feature>
<keyword evidence="6" id="KW-1185">Reference proteome</keyword>